<evidence type="ECO:0000256" key="7">
    <source>
        <dbReference type="SAM" id="MobiDB-lite"/>
    </source>
</evidence>
<comment type="subcellular location">
    <subcellularLocation>
        <location evidence="1">Nucleus</location>
        <location evidence="1">Nucleolus</location>
    </subcellularLocation>
</comment>
<dbReference type="GO" id="GO:0000462">
    <property type="term" value="P:maturation of SSU-rRNA from tricistronic rRNA transcript (SSU-rRNA, 5.8S rRNA, LSU-rRNA)"/>
    <property type="evidence" value="ECO:0007669"/>
    <property type="project" value="TreeGrafter"/>
</dbReference>
<dbReference type="GO" id="GO:0032040">
    <property type="term" value="C:small-subunit processome"/>
    <property type="evidence" value="ECO:0007669"/>
    <property type="project" value="TreeGrafter"/>
</dbReference>
<dbReference type="InterPro" id="IPR001680">
    <property type="entry name" value="WD40_rpt"/>
</dbReference>
<dbReference type="InterPro" id="IPR019775">
    <property type="entry name" value="WD40_repeat_CS"/>
</dbReference>
<evidence type="ECO:0000256" key="6">
    <source>
        <dbReference type="PROSITE-ProRule" id="PRU00221"/>
    </source>
</evidence>
<dbReference type="PRINTS" id="PR00320">
    <property type="entry name" value="GPROTEINBRPT"/>
</dbReference>
<dbReference type="Pfam" id="PF04003">
    <property type="entry name" value="Utp12"/>
    <property type="match status" value="1"/>
</dbReference>
<feature type="repeat" description="WD" evidence="6">
    <location>
        <begin position="416"/>
        <end position="457"/>
    </location>
</feature>
<feature type="region of interest" description="Disordered" evidence="7">
    <location>
        <begin position="231"/>
        <end position="263"/>
    </location>
</feature>
<feature type="repeat" description="WD" evidence="6">
    <location>
        <begin position="502"/>
        <end position="543"/>
    </location>
</feature>
<dbReference type="InterPro" id="IPR020472">
    <property type="entry name" value="WD40_PAC1"/>
</dbReference>
<keyword evidence="3 6" id="KW-0853">WD repeat</keyword>
<protein>
    <submittedName>
        <fullName evidence="10">Periodic tryptophan protein 2</fullName>
    </submittedName>
</protein>
<dbReference type="PROSITE" id="PS50082">
    <property type="entry name" value="WD_REPEATS_2"/>
    <property type="match status" value="4"/>
</dbReference>
<dbReference type="GeneID" id="111021076"/>
<evidence type="ECO:0000256" key="2">
    <source>
        <dbReference type="ARBA" id="ARBA00010226"/>
    </source>
</evidence>
<dbReference type="Gene3D" id="2.130.10.10">
    <property type="entry name" value="YVTN repeat-like/Quinoprotein amine dehydrogenase"/>
    <property type="match status" value="3"/>
</dbReference>
<feature type="repeat" description="WD" evidence="6">
    <location>
        <begin position="374"/>
        <end position="415"/>
    </location>
</feature>
<proteinExistence type="inferred from homology"/>
<dbReference type="InterPro" id="IPR027145">
    <property type="entry name" value="PWP2"/>
</dbReference>
<dbReference type="Pfam" id="PF00400">
    <property type="entry name" value="WD40"/>
    <property type="match status" value="6"/>
</dbReference>
<dbReference type="Proteomes" id="UP000504603">
    <property type="component" value="Unplaced"/>
</dbReference>
<evidence type="ECO:0000256" key="5">
    <source>
        <dbReference type="ARBA" id="ARBA00023242"/>
    </source>
</evidence>
<keyword evidence="5" id="KW-0539">Nucleus</keyword>
<dbReference type="KEGG" id="mcha:111021076"/>
<dbReference type="OrthoDB" id="3142434at2759"/>
<dbReference type="PANTHER" id="PTHR19858:SF0">
    <property type="entry name" value="PERIODIC TRYPTOPHAN PROTEIN 2 HOMOLOG"/>
    <property type="match status" value="1"/>
</dbReference>
<dbReference type="InterPro" id="IPR011047">
    <property type="entry name" value="Quinoprotein_ADH-like_sf"/>
</dbReference>
<accession>A0A6J1DL53</accession>
<dbReference type="GO" id="GO:0034388">
    <property type="term" value="C:Pwp2p-containing subcomplex of 90S preribosome"/>
    <property type="evidence" value="ECO:0007669"/>
    <property type="project" value="TreeGrafter"/>
</dbReference>
<dbReference type="FunFam" id="2.130.10.10:FF:000936">
    <property type="entry name" value="Periodic tryptophan protein 2"/>
    <property type="match status" value="1"/>
</dbReference>
<evidence type="ECO:0000313" key="9">
    <source>
        <dbReference type="Proteomes" id="UP000504603"/>
    </source>
</evidence>
<organism evidence="9 10">
    <name type="scientific">Momordica charantia</name>
    <name type="common">Bitter gourd</name>
    <name type="synonym">Balsam pear</name>
    <dbReference type="NCBI Taxonomy" id="3673"/>
    <lineage>
        <taxon>Eukaryota</taxon>
        <taxon>Viridiplantae</taxon>
        <taxon>Streptophyta</taxon>
        <taxon>Embryophyta</taxon>
        <taxon>Tracheophyta</taxon>
        <taxon>Spermatophyta</taxon>
        <taxon>Magnoliopsida</taxon>
        <taxon>eudicotyledons</taxon>
        <taxon>Gunneridae</taxon>
        <taxon>Pentapetalae</taxon>
        <taxon>rosids</taxon>
        <taxon>fabids</taxon>
        <taxon>Cucurbitales</taxon>
        <taxon>Cucurbitaceae</taxon>
        <taxon>Momordiceae</taxon>
        <taxon>Momordica</taxon>
    </lineage>
</organism>
<dbReference type="SUPFAM" id="SSF50998">
    <property type="entry name" value="Quinoprotein alcohol dehydrogenase-like"/>
    <property type="match status" value="1"/>
</dbReference>
<evidence type="ECO:0000256" key="3">
    <source>
        <dbReference type="ARBA" id="ARBA00022574"/>
    </source>
</evidence>
<keyword evidence="4" id="KW-0677">Repeat</keyword>
<dbReference type="RefSeq" id="XP_022153611.1">
    <property type="nucleotide sequence ID" value="XM_022297919.1"/>
</dbReference>
<dbReference type="PANTHER" id="PTHR19858">
    <property type="entry name" value="WD40 REPEAT PROTEIN"/>
    <property type="match status" value="1"/>
</dbReference>
<dbReference type="CDD" id="cd00200">
    <property type="entry name" value="WD40"/>
    <property type="match status" value="1"/>
</dbReference>
<feature type="repeat" description="WD" evidence="6">
    <location>
        <begin position="544"/>
        <end position="576"/>
    </location>
</feature>
<dbReference type="GO" id="GO:0000028">
    <property type="term" value="P:ribosomal small subunit assembly"/>
    <property type="evidence" value="ECO:0007669"/>
    <property type="project" value="TreeGrafter"/>
</dbReference>
<dbReference type="AlphaFoldDB" id="A0A6J1DL53"/>
<comment type="similarity">
    <text evidence="2">Belongs to the WD repeat PWP2 family.</text>
</comment>
<evidence type="ECO:0000259" key="8">
    <source>
        <dbReference type="Pfam" id="PF04003"/>
    </source>
</evidence>
<dbReference type="PROSITE" id="PS50294">
    <property type="entry name" value="WD_REPEATS_REGION"/>
    <property type="match status" value="4"/>
</dbReference>
<evidence type="ECO:0000256" key="4">
    <source>
        <dbReference type="ARBA" id="ARBA00022737"/>
    </source>
</evidence>
<name>A0A6J1DL53_MOMCH</name>
<dbReference type="PROSITE" id="PS00678">
    <property type="entry name" value="WD_REPEATS_1"/>
    <property type="match status" value="2"/>
</dbReference>
<gene>
    <name evidence="10" type="primary">LOC111021076</name>
</gene>
<evidence type="ECO:0000256" key="1">
    <source>
        <dbReference type="ARBA" id="ARBA00004604"/>
    </source>
</evidence>
<dbReference type="SUPFAM" id="SSF50978">
    <property type="entry name" value="WD40 repeat-like"/>
    <property type="match status" value="2"/>
</dbReference>
<dbReference type="SMART" id="SM00320">
    <property type="entry name" value="WD40"/>
    <property type="match status" value="10"/>
</dbReference>
<sequence length="892" mass="99968">MNYRFQNLLGAPYRGGNVVISEDTLLISPVGNRVSVTDLVKSHTVTLPVQSSSNICRIAVSPDGLFLFTIDENNRCLFINLRRRVVLHRISFKKPVNVVKFSPDGAFIAVGTGKLVQIWRSPGFNKEFFPFELVRTFADCHDKVTALDWSPDANYLLVGSKDLSVRLIFVKKLSGNKYKPHLFLGHRDAIVGSFFGTDKKTNKVVKVYTITRDCYMFIWGIAESNLDEMEVYNSEPPSPGTPGRDSERNMESGGDVSVKKRKNYGDGNVDDEVEYLLREKWKIVRKDCFSQAPARVTACDYQRYLDMVVVGFSNGVFGLYQMPDFVCLHMLSISREKITAAVFNQHGNWLSFGCAKLGQLLVWEWRSESYILKQQGHYFDVNCLAYSPDSQLLATGADDNKVKVWTVQSGFCFVTFSEHTNAVTALHFLANNHCLLSASLDGTVRAWDLFRYRNFRTFTSPTSRQFVSLAVDQSGEVVCAGTLDSFEIFVWSMKTGRLLDILSGHEGPVHGLMFSPTNAVLASSSWDKTVRLWDVFEGKGAVETFNHMHDVLTVVYRPDGRQLACSTLDGQIHFWDPVDGLLMYTIEGRRDIAGGRLMTDRRSAATSSSGKCFTTLCYSADGSYILAGGCSKYICMYDIADQVLLRRFQITHNLSLDGVLDVLNSKNMTEAGPLDLIDDNDSDVEEGVDQQTRKKLGYDLPGSMLNRGRPVVRTKSLRIAPTGRNFAASTTEGVLIYSIDESFIFDPTDLDIDVTPEAINAALDEDQPIRAMILSLRLNEDSLIKKCIFSVNPVDIAGVIKSIPHRYLQRLVEALAELLESCPHLEFVLRWCQELCKAHGNHIQQNSRSLLPALKSLQMAITRTHQDLADMCSSNEYLLRYLCSTSTKKGTS</sequence>
<dbReference type="InterPro" id="IPR007148">
    <property type="entry name" value="SSU_processome_Utp12"/>
</dbReference>
<feature type="domain" description="Small-subunit processome Utp12" evidence="8">
    <location>
        <begin position="779"/>
        <end position="884"/>
    </location>
</feature>
<dbReference type="FunFam" id="2.130.10.10:FF:000688">
    <property type="entry name" value="Periodic tryptophan protein 2"/>
    <property type="match status" value="1"/>
</dbReference>
<dbReference type="InterPro" id="IPR036322">
    <property type="entry name" value="WD40_repeat_dom_sf"/>
</dbReference>
<evidence type="ECO:0000313" key="10">
    <source>
        <dbReference type="RefSeq" id="XP_022153611.1"/>
    </source>
</evidence>
<keyword evidence="9" id="KW-1185">Reference proteome</keyword>
<reference evidence="10" key="1">
    <citation type="submission" date="2025-08" db="UniProtKB">
        <authorList>
            <consortium name="RefSeq"/>
        </authorList>
    </citation>
    <scope>IDENTIFICATION</scope>
    <source>
        <strain evidence="10">OHB3-1</strain>
    </source>
</reference>
<dbReference type="InterPro" id="IPR015943">
    <property type="entry name" value="WD40/YVTN_repeat-like_dom_sf"/>
</dbReference>